<dbReference type="InterPro" id="IPR033116">
    <property type="entry name" value="TRYPSIN_SER"/>
</dbReference>
<gene>
    <name evidence="9" type="ORF">ASPCAL12478</name>
</gene>
<evidence type="ECO:0000313" key="9">
    <source>
        <dbReference type="EMBL" id="CEL09341.1"/>
    </source>
</evidence>
<evidence type="ECO:0000259" key="8">
    <source>
        <dbReference type="PROSITE" id="PS50240"/>
    </source>
</evidence>
<dbReference type="PROSITE" id="PS50240">
    <property type="entry name" value="TRYPSIN_DOM"/>
    <property type="match status" value="1"/>
</dbReference>
<dbReference type="PANTHER" id="PTHR24276:SF91">
    <property type="entry name" value="AT26814P-RELATED"/>
    <property type="match status" value="1"/>
</dbReference>
<dbReference type="PROSITE" id="PS00134">
    <property type="entry name" value="TRYPSIN_HIS"/>
    <property type="match status" value="1"/>
</dbReference>
<evidence type="ECO:0000256" key="1">
    <source>
        <dbReference type="ARBA" id="ARBA00007664"/>
    </source>
</evidence>
<keyword evidence="4 6" id="KW-0720">Serine protease</keyword>
<dbReference type="PANTHER" id="PTHR24276">
    <property type="entry name" value="POLYSERASE-RELATED"/>
    <property type="match status" value="1"/>
</dbReference>
<dbReference type="Proteomes" id="UP000054771">
    <property type="component" value="Unassembled WGS sequence"/>
</dbReference>
<dbReference type="InterPro" id="IPR018114">
    <property type="entry name" value="TRYPSIN_HIS"/>
</dbReference>
<keyword evidence="7" id="KW-0732">Signal</keyword>
<feature type="chain" id="PRO_5006857786" description="Peptidase S1 domain-containing protein" evidence="7">
    <location>
        <begin position="19"/>
        <end position="246"/>
    </location>
</feature>
<proteinExistence type="inferred from homology"/>
<sequence length="246" mass="25234">MKYSIAFISLLSALRAFAEEAIVGGDEASIEEYPYQIQLLSNGRLICGGSIISNQYVVTAGHCTDGSSASSLSIRAGSSSSSGGGTVVRVSSIAQHPDYDAATTNNDISILTLAEDLTFGPGIQAVDLPTSSALPTARTTAIATGWGALQEGGSVSETLQYVEVPIVSKSQCASDYQGFNEITDSMVCAGESGKDACQGDSGGPLVADGVLVGITSWGNGCARPGYPGVYSSPAYFRDFIESVTGI</sequence>
<dbReference type="EMBL" id="CDMC01000014">
    <property type="protein sequence ID" value="CEL09341.1"/>
    <property type="molecule type" value="Genomic_DNA"/>
</dbReference>
<dbReference type="OrthoDB" id="6380398at2759"/>
<dbReference type="Gene3D" id="2.40.10.10">
    <property type="entry name" value="Trypsin-like serine proteases"/>
    <property type="match status" value="1"/>
</dbReference>
<feature type="domain" description="Peptidase S1" evidence="8">
    <location>
        <begin position="22"/>
        <end position="245"/>
    </location>
</feature>
<dbReference type="STRING" id="454130.A0A0U5GE50"/>
<evidence type="ECO:0000256" key="2">
    <source>
        <dbReference type="ARBA" id="ARBA00022670"/>
    </source>
</evidence>
<evidence type="ECO:0000256" key="7">
    <source>
        <dbReference type="SAM" id="SignalP"/>
    </source>
</evidence>
<keyword evidence="5" id="KW-1015">Disulfide bond</keyword>
<evidence type="ECO:0000256" key="5">
    <source>
        <dbReference type="ARBA" id="ARBA00023157"/>
    </source>
</evidence>
<accession>A0A0U5GE50</accession>
<dbReference type="SUPFAM" id="SSF50494">
    <property type="entry name" value="Trypsin-like serine proteases"/>
    <property type="match status" value="1"/>
</dbReference>
<dbReference type="FunFam" id="2.40.10.10:FF:000077">
    <property type="entry name" value="Predicted protein"/>
    <property type="match status" value="1"/>
</dbReference>
<dbReference type="AlphaFoldDB" id="A0A0U5GE50"/>
<evidence type="ECO:0000256" key="6">
    <source>
        <dbReference type="RuleBase" id="RU363034"/>
    </source>
</evidence>
<dbReference type="InterPro" id="IPR043504">
    <property type="entry name" value="Peptidase_S1_PA_chymotrypsin"/>
</dbReference>
<dbReference type="InterPro" id="IPR009003">
    <property type="entry name" value="Peptidase_S1_PA"/>
</dbReference>
<keyword evidence="2 6" id="KW-0645">Protease</keyword>
<evidence type="ECO:0000256" key="3">
    <source>
        <dbReference type="ARBA" id="ARBA00022801"/>
    </source>
</evidence>
<dbReference type="SMART" id="SM00020">
    <property type="entry name" value="Tryp_SPc"/>
    <property type="match status" value="1"/>
</dbReference>
<evidence type="ECO:0000313" key="10">
    <source>
        <dbReference type="Proteomes" id="UP000054771"/>
    </source>
</evidence>
<dbReference type="OMA" id="WGFRIAD"/>
<comment type="similarity">
    <text evidence="1">Belongs to the peptidase S1 family.</text>
</comment>
<dbReference type="PRINTS" id="PR00722">
    <property type="entry name" value="CHYMOTRYPSIN"/>
</dbReference>
<dbReference type="InterPro" id="IPR050430">
    <property type="entry name" value="Peptidase_S1"/>
</dbReference>
<dbReference type="PROSITE" id="PS00135">
    <property type="entry name" value="TRYPSIN_SER"/>
    <property type="match status" value="1"/>
</dbReference>
<reference evidence="10" key="1">
    <citation type="journal article" date="2016" name="Genome Announc.">
        <title>Draft genome sequences of fungus Aspergillus calidoustus.</title>
        <authorList>
            <person name="Horn F."/>
            <person name="Linde J."/>
            <person name="Mattern D.J."/>
            <person name="Walther G."/>
            <person name="Guthke R."/>
            <person name="Scherlach K."/>
            <person name="Martin K."/>
            <person name="Brakhage A.A."/>
            <person name="Petzke L."/>
            <person name="Valiante V."/>
        </authorList>
    </citation>
    <scope>NUCLEOTIDE SEQUENCE [LARGE SCALE GENOMIC DNA]</scope>
    <source>
        <strain evidence="10">SF006504</strain>
    </source>
</reference>
<dbReference type="Pfam" id="PF00089">
    <property type="entry name" value="Trypsin"/>
    <property type="match status" value="1"/>
</dbReference>
<protein>
    <recommendedName>
        <fullName evidence="8">Peptidase S1 domain-containing protein</fullName>
    </recommendedName>
</protein>
<dbReference type="InterPro" id="IPR001314">
    <property type="entry name" value="Peptidase_S1A"/>
</dbReference>
<name>A0A0U5GE50_ASPCI</name>
<dbReference type="CDD" id="cd00190">
    <property type="entry name" value="Tryp_SPc"/>
    <property type="match status" value="1"/>
</dbReference>
<feature type="signal peptide" evidence="7">
    <location>
        <begin position="1"/>
        <end position="18"/>
    </location>
</feature>
<keyword evidence="10" id="KW-1185">Reference proteome</keyword>
<evidence type="ECO:0000256" key="4">
    <source>
        <dbReference type="ARBA" id="ARBA00022825"/>
    </source>
</evidence>
<dbReference type="GO" id="GO:0006508">
    <property type="term" value="P:proteolysis"/>
    <property type="evidence" value="ECO:0007669"/>
    <property type="project" value="UniProtKB-KW"/>
</dbReference>
<dbReference type="GO" id="GO:0004252">
    <property type="term" value="F:serine-type endopeptidase activity"/>
    <property type="evidence" value="ECO:0007669"/>
    <property type="project" value="InterPro"/>
</dbReference>
<dbReference type="InterPro" id="IPR001254">
    <property type="entry name" value="Trypsin_dom"/>
</dbReference>
<keyword evidence="3 6" id="KW-0378">Hydrolase</keyword>
<organism evidence="9 10">
    <name type="scientific">Aspergillus calidoustus</name>
    <dbReference type="NCBI Taxonomy" id="454130"/>
    <lineage>
        <taxon>Eukaryota</taxon>
        <taxon>Fungi</taxon>
        <taxon>Dikarya</taxon>
        <taxon>Ascomycota</taxon>
        <taxon>Pezizomycotina</taxon>
        <taxon>Eurotiomycetes</taxon>
        <taxon>Eurotiomycetidae</taxon>
        <taxon>Eurotiales</taxon>
        <taxon>Aspergillaceae</taxon>
        <taxon>Aspergillus</taxon>
        <taxon>Aspergillus subgen. Nidulantes</taxon>
    </lineage>
</organism>